<keyword evidence="1" id="KW-0472">Membrane</keyword>
<organism evidence="2 3">
    <name type="scientific">Streptomyces guryensis</name>
    <dbReference type="NCBI Taxonomy" id="2886947"/>
    <lineage>
        <taxon>Bacteria</taxon>
        <taxon>Bacillati</taxon>
        <taxon>Actinomycetota</taxon>
        <taxon>Actinomycetes</taxon>
        <taxon>Kitasatosporales</taxon>
        <taxon>Streptomycetaceae</taxon>
        <taxon>Streptomyces</taxon>
    </lineage>
</organism>
<sequence>MSDSGTTAEGNHGTDPAILYMYSSALLAGVLLIIMGHTTPLEASGYVSPFLVLFEQRR</sequence>
<proteinExistence type="predicted"/>
<comment type="caution">
    <text evidence="2">The sequence shown here is derived from an EMBL/GenBank/DDBJ whole genome shotgun (WGS) entry which is preliminary data.</text>
</comment>
<feature type="transmembrane region" description="Helical" evidence="1">
    <location>
        <begin position="17"/>
        <end position="35"/>
    </location>
</feature>
<keyword evidence="3" id="KW-1185">Reference proteome</keyword>
<gene>
    <name evidence="2" type="ORF">LJ657_03740</name>
</gene>
<keyword evidence="1" id="KW-0812">Transmembrane</keyword>
<evidence type="ECO:0000256" key="1">
    <source>
        <dbReference type="SAM" id="Phobius"/>
    </source>
</evidence>
<evidence type="ECO:0000313" key="2">
    <source>
        <dbReference type="EMBL" id="MCD9872791.1"/>
    </source>
</evidence>
<evidence type="ECO:0000313" key="3">
    <source>
        <dbReference type="Proteomes" id="UP001108029"/>
    </source>
</evidence>
<dbReference type="Proteomes" id="UP001108029">
    <property type="component" value="Unassembled WGS sequence"/>
</dbReference>
<dbReference type="RefSeq" id="WP_232646723.1">
    <property type="nucleotide sequence ID" value="NZ_JAJSBI010000001.1"/>
</dbReference>
<dbReference type="AlphaFoldDB" id="A0A9Q3VIS1"/>
<reference evidence="2" key="1">
    <citation type="submission" date="2021-12" db="EMBL/GenBank/DDBJ databases">
        <authorList>
            <person name="Lee J.-H."/>
            <person name="Kim S.-B."/>
        </authorList>
    </citation>
    <scope>NUCLEOTIDE SEQUENCE</scope>
    <source>
        <strain evidence="2">NR30</strain>
    </source>
</reference>
<accession>A0A9Q3VIS1</accession>
<name>A0A9Q3VIS1_9ACTN</name>
<keyword evidence="1" id="KW-1133">Transmembrane helix</keyword>
<dbReference type="EMBL" id="JAJSBI010000001">
    <property type="protein sequence ID" value="MCD9872791.1"/>
    <property type="molecule type" value="Genomic_DNA"/>
</dbReference>
<protein>
    <submittedName>
        <fullName evidence="2">Uncharacterized protein</fullName>
    </submittedName>
</protein>